<dbReference type="GO" id="GO:0016020">
    <property type="term" value="C:membrane"/>
    <property type="evidence" value="ECO:0007669"/>
    <property type="project" value="UniProtKB-SubCell"/>
</dbReference>
<proteinExistence type="inferred from homology"/>
<dbReference type="InterPro" id="IPR050205">
    <property type="entry name" value="CDPK_Ser/Thr_kinases"/>
</dbReference>
<dbReference type="SUPFAM" id="SSF47473">
    <property type="entry name" value="EF-hand"/>
    <property type="match status" value="1"/>
</dbReference>
<keyword evidence="12" id="KW-0106">Calcium</keyword>
<evidence type="ECO:0000256" key="18">
    <source>
        <dbReference type="ARBA" id="ARBA00048679"/>
    </source>
</evidence>
<dbReference type="Pfam" id="PF13499">
    <property type="entry name" value="EF-hand_7"/>
    <property type="match status" value="2"/>
</dbReference>
<keyword evidence="21" id="KW-0812">Transmembrane</keyword>
<evidence type="ECO:0000259" key="23">
    <source>
        <dbReference type="PROSITE" id="PS50222"/>
    </source>
</evidence>
<dbReference type="InterPro" id="IPR008271">
    <property type="entry name" value="Ser/Thr_kinase_AS"/>
</dbReference>
<evidence type="ECO:0000256" key="14">
    <source>
        <dbReference type="ARBA" id="ARBA00023136"/>
    </source>
</evidence>
<name>A0AAQ3RSA6_VIGMU</name>
<sequence>MKRKTKSLRNKFDPLQVKFQPLSSSNTRKIHNHRRTSSPPNMGICCAKPSTAEEAGNKKGKKGKKENPFAIDYGFNNSANANGSKLTVLKSPTGREIEARYLLGRELGRGEFGVTYLCTDKESGEELACKSISKKKLRTAIDIEDVRREVEIMRHLPQHPNIVTLKDTYEDDNAVHLVMELCEGGELFDRIVARGHYTERAAAAVTKTIVEVVQVRSGALIWFFPLGFAFLLLGLGFVFCPMKRRIDVRELKPDHDQKKLENSGFKWGLEIEFGYWLIYIRGRICVVLEKKLSKVIYSGGYLRPFTKILKWDFINEVCFVAFGFDLFRRALFVFLFVCCGSLYSDFCVDVEMCHKHGVMHRDLKPENFLFANKKETAALKTIDFGLSVFFKPGERFNEIVGSPYYMAPEVLKRNYGPEVDIWSAGVILYILLCGVPPFWAAIIRSVVDFKRDPWPKVSDNAKDLVKKMLDPDPRRRLTAQEVLDHPWLQNAKKAPNVSLGETVRARLKQFSVMNKLKKRALRVIAEHLTVEEAAGLKEGFQRMDINNRGKINIDELRVGLHKLGHQVPDSDVQILMEAGDVDRDGHLDYGEFVAISVHLRKMGNDEHLRKAFQFFDENQSGYIEIEELRNALSDDVETNSEEVINAIMHDVDTDKDGRISYDEFATMMKAGTDWRKASRQYSRERFASLSLTLMRDGSLHLNNEKTEGR</sequence>
<dbReference type="PANTHER" id="PTHR24349">
    <property type="entry name" value="SERINE/THREONINE-PROTEIN KINASE"/>
    <property type="match status" value="1"/>
</dbReference>
<dbReference type="PROSITE" id="PS00018">
    <property type="entry name" value="EF_HAND_1"/>
    <property type="match status" value="3"/>
</dbReference>
<dbReference type="InterPro" id="IPR000719">
    <property type="entry name" value="Prot_kinase_dom"/>
</dbReference>
<keyword evidence="14 21" id="KW-0472">Membrane</keyword>
<evidence type="ECO:0000256" key="15">
    <source>
        <dbReference type="ARBA" id="ARBA00023288"/>
    </source>
</evidence>
<dbReference type="SMART" id="SM00054">
    <property type="entry name" value="EFh"/>
    <property type="match status" value="4"/>
</dbReference>
<keyword evidence="13 19" id="KW-0067">ATP-binding</keyword>
<reference evidence="24 25" key="1">
    <citation type="journal article" date="2023" name="Life. Sci Alliance">
        <title>Evolutionary insights into 3D genome organization and epigenetic landscape of Vigna mungo.</title>
        <authorList>
            <person name="Junaid A."/>
            <person name="Singh B."/>
            <person name="Bhatia S."/>
        </authorList>
    </citation>
    <scope>NUCLEOTIDE SEQUENCE [LARGE SCALE GENOMIC DNA]</scope>
    <source>
        <strain evidence="24">Urdbean</strain>
    </source>
</reference>
<keyword evidence="21" id="KW-1133">Transmembrane helix</keyword>
<keyword evidence="9" id="KW-0677">Repeat</keyword>
<dbReference type="PROSITE" id="PS50011">
    <property type="entry name" value="PROTEIN_KINASE_DOM"/>
    <property type="match status" value="1"/>
</dbReference>
<evidence type="ECO:0000256" key="6">
    <source>
        <dbReference type="ARBA" id="ARBA00022679"/>
    </source>
</evidence>
<keyword evidence="10 19" id="KW-0547">Nucleotide-binding</keyword>
<feature type="binding site" evidence="19">
    <location>
        <position position="130"/>
    </location>
    <ligand>
        <name>ATP</name>
        <dbReference type="ChEBI" id="CHEBI:30616"/>
    </ligand>
</feature>
<comment type="similarity">
    <text evidence="2">Belongs to the protein kinase superfamily. CAMK Ser/Thr protein kinase family. CaMK subfamily.</text>
</comment>
<keyword evidence="11" id="KW-0418">Kinase</keyword>
<dbReference type="EC" id="2.7.11.1" evidence="3"/>
<dbReference type="FunFam" id="1.10.510.10:FF:000067">
    <property type="entry name" value="calcium-dependent protein kinase 13"/>
    <property type="match status" value="1"/>
</dbReference>
<evidence type="ECO:0000256" key="4">
    <source>
        <dbReference type="ARBA" id="ARBA00022527"/>
    </source>
</evidence>
<feature type="domain" description="EF-hand" evidence="23">
    <location>
        <begin position="603"/>
        <end position="638"/>
    </location>
</feature>
<dbReference type="GO" id="GO:0004674">
    <property type="term" value="F:protein serine/threonine kinase activity"/>
    <property type="evidence" value="ECO:0007669"/>
    <property type="project" value="UniProtKB-KW"/>
</dbReference>
<evidence type="ECO:0000256" key="5">
    <source>
        <dbReference type="ARBA" id="ARBA00022553"/>
    </source>
</evidence>
<keyword evidence="8" id="KW-0479">Metal-binding</keyword>
<feature type="transmembrane region" description="Helical" evidence="21">
    <location>
        <begin position="421"/>
        <end position="442"/>
    </location>
</feature>
<comment type="catalytic activity">
    <reaction evidence="17">
        <text>L-threonyl-[protein] + ATP = O-phospho-L-threonyl-[protein] + ADP + H(+)</text>
        <dbReference type="Rhea" id="RHEA:46608"/>
        <dbReference type="Rhea" id="RHEA-COMP:11060"/>
        <dbReference type="Rhea" id="RHEA-COMP:11605"/>
        <dbReference type="ChEBI" id="CHEBI:15378"/>
        <dbReference type="ChEBI" id="CHEBI:30013"/>
        <dbReference type="ChEBI" id="CHEBI:30616"/>
        <dbReference type="ChEBI" id="CHEBI:61977"/>
        <dbReference type="ChEBI" id="CHEBI:456216"/>
        <dbReference type="EC" id="2.7.11.1"/>
    </reaction>
</comment>
<dbReference type="GO" id="GO:0005524">
    <property type="term" value="F:ATP binding"/>
    <property type="evidence" value="ECO:0007669"/>
    <property type="project" value="UniProtKB-UniRule"/>
</dbReference>
<evidence type="ECO:0000256" key="11">
    <source>
        <dbReference type="ARBA" id="ARBA00022777"/>
    </source>
</evidence>
<feature type="region of interest" description="Disordered" evidence="20">
    <location>
        <begin position="20"/>
        <end position="66"/>
    </location>
</feature>
<dbReference type="Gene3D" id="3.30.200.20">
    <property type="entry name" value="Phosphorylase Kinase, domain 1"/>
    <property type="match status" value="1"/>
</dbReference>
<feature type="domain" description="EF-hand" evidence="23">
    <location>
        <begin position="531"/>
        <end position="566"/>
    </location>
</feature>
<keyword evidence="7" id="KW-0519">Myristate</keyword>
<dbReference type="InterPro" id="IPR011009">
    <property type="entry name" value="Kinase-like_dom_sf"/>
</dbReference>
<evidence type="ECO:0000256" key="21">
    <source>
        <dbReference type="SAM" id="Phobius"/>
    </source>
</evidence>
<dbReference type="GO" id="GO:0005509">
    <property type="term" value="F:calcium ion binding"/>
    <property type="evidence" value="ECO:0007669"/>
    <property type="project" value="InterPro"/>
</dbReference>
<evidence type="ECO:0000256" key="9">
    <source>
        <dbReference type="ARBA" id="ARBA00022737"/>
    </source>
</evidence>
<dbReference type="CDD" id="cd00051">
    <property type="entry name" value="EFh"/>
    <property type="match status" value="1"/>
</dbReference>
<keyword evidence="15" id="KW-0449">Lipoprotein</keyword>
<dbReference type="InterPro" id="IPR018247">
    <property type="entry name" value="EF_Hand_1_Ca_BS"/>
</dbReference>
<dbReference type="SMART" id="SM00220">
    <property type="entry name" value="S_TKc"/>
    <property type="match status" value="1"/>
</dbReference>
<dbReference type="SUPFAM" id="SSF56112">
    <property type="entry name" value="Protein kinase-like (PK-like)"/>
    <property type="match status" value="1"/>
</dbReference>
<evidence type="ECO:0000256" key="16">
    <source>
        <dbReference type="ARBA" id="ARBA00024334"/>
    </source>
</evidence>
<feature type="transmembrane region" description="Helical" evidence="21">
    <location>
        <begin position="219"/>
        <end position="240"/>
    </location>
</feature>
<dbReference type="Gene3D" id="1.10.510.10">
    <property type="entry name" value="Transferase(Phosphotransferase) domain 1"/>
    <property type="match status" value="2"/>
</dbReference>
<dbReference type="InterPro" id="IPR011992">
    <property type="entry name" value="EF-hand-dom_pair"/>
</dbReference>
<dbReference type="CDD" id="cd05117">
    <property type="entry name" value="STKc_CAMK"/>
    <property type="match status" value="1"/>
</dbReference>
<keyword evidence="4" id="KW-0723">Serine/threonine-protein kinase</keyword>
<dbReference type="Gene3D" id="1.10.238.10">
    <property type="entry name" value="EF-hand"/>
    <property type="match status" value="1"/>
</dbReference>
<evidence type="ECO:0000256" key="2">
    <source>
        <dbReference type="ARBA" id="ARBA00005354"/>
    </source>
</evidence>
<evidence type="ECO:0000256" key="10">
    <source>
        <dbReference type="ARBA" id="ARBA00022741"/>
    </source>
</evidence>
<comment type="similarity">
    <text evidence="16">Belongs to the protein kinase superfamily. Ser/Thr protein kinase family. CDPK subfamily.</text>
</comment>
<protein>
    <recommendedName>
        <fullName evidence="3">non-specific serine/threonine protein kinase</fullName>
        <ecNumber evidence="3">2.7.11.1</ecNumber>
    </recommendedName>
</protein>
<evidence type="ECO:0000256" key="20">
    <source>
        <dbReference type="SAM" id="MobiDB-lite"/>
    </source>
</evidence>
<dbReference type="InterPro" id="IPR002048">
    <property type="entry name" value="EF_hand_dom"/>
</dbReference>
<keyword evidence="5" id="KW-0597">Phosphoprotein</keyword>
<evidence type="ECO:0000256" key="1">
    <source>
        <dbReference type="ARBA" id="ARBA00004635"/>
    </source>
</evidence>
<evidence type="ECO:0000256" key="17">
    <source>
        <dbReference type="ARBA" id="ARBA00047899"/>
    </source>
</evidence>
<evidence type="ECO:0000256" key="3">
    <source>
        <dbReference type="ARBA" id="ARBA00012513"/>
    </source>
</evidence>
<dbReference type="Proteomes" id="UP001374535">
    <property type="component" value="Chromosome 6"/>
</dbReference>
<keyword evidence="25" id="KW-1185">Reference proteome</keyword>
<comment type="catalytic activity">
    <reaction evidence="18">
        <text>L-seryl-[protein] + ATP = O-phospho-L-seryl-[protein] + ADP + H(+)</text>
        <dbReference type="Rhea" id="RHEA:17989"/>
        <dbReference type="Rhea" id="RHEA-COMP:9863"/>
        <dbReference type="Rhea" id="RHEA-COMP:11604"/>
        <dbReference type="ChEBI" id="CHEBI:15378"/>
        <dbReference type="ChEBI" id="CHEBI:29999"/>
        <dbReference type="ChEBI" id="CHEBI:30616"/>
        <dbReference type="ChEBI" id="CHEBI:83421"/>
        <dbReference type="ChEBI" id="CHEBI:456216"/>
        <dbReference type="EC" id="2.7.11.1"/>
    </reaction>
</comment>
<evidence type="ECO:0000313" key="24">
    <source>
        <dbReference type="EMBL" id="WVZ04667.1"/>
    </source>
</evidence>
<dbReference type="FunFam" id="3.30.200.20:FF:000004">
    <property type="entry name" value="Calcium-dependent protein kinase 1"/>
    <property type="match status" value="1"/>
</dbReference>
<accession>A0AAQ3RSA6</accession>
<dbReference type="Pfam" id="PF00069">
    <property type="entry name" value="Pkinase"/>
    <property type="match status" value="2"/>
</dbReference>
<evidence type="ECO:0000256" key="19">
    <source>
        <dbReference type="PROSITE-ProRule" id="PRU10141"/>
    </source>
</evidence>
<keyword evidence="6" id="KW-0808">Transferase</keyword>
<evidence type="ECO:0000256" key="8">
    <source>
        <dbReference type="ARBA" id="ARBA00022723"/>
    </source>
</evidence>
<feature type="domain" description="Protein kinase" evidence="22">
    <location>
        <begin position="101"/>
        <end position="488"/>
    </location>
</feature>
<dbReference type="InterPro" id="IPR017441">
    <property type="entry name" value="Protein_kinase_ATP_BS"/>
</dbReference>
<dbReference type="PROSITE" id="PS50222">
    <property type="entry name" value="EF_HAND_2"/>
    <property type="match status" value="3"/>
</dbReference>
<evidence type="ECO:0000256" key="12">
    <source>
        <dbReference type="ARBA" id="ARBA00022837"/>
    </source>
</evidence>
<comment type="subcellular location">
    <subcellularLocation>
        <location evidence="1">Membrane</location>
        <topology evidence="1">Lipid-anchor</topology>
    </subcellularLocation>
</comment>
<feature type="domain" description="EF-hand" evidence="23">
    <location>
        <begin position="639"/>
        <end position="674"/>
    </location>
</feature>
<gene>
    <name evidence="24" type="ORF">V8G54_018013</name>
</gene>
<evidence type="ECO:0000313" key="25">
    <source>
        <dbReference type="Proteomes" id="UP001374535"/>
    </source>
</evidence>
<organism evidence="24 25">
    <name type="scientific">Vigna mungo</name>
    <name type="common">Black gram</name>
    <name type="synonym">Phaseolus mungo</name>
    <dbReference type="NCBI Taxonomy" id="3915"/>
    <lineage>
        <taxon>Eukaryota</taxon>
        <taxon>Viridiplantae</taxon>
        <taxon>Streptophyta</taxon>
        <taxon>Embryophyta</taxon>
        <taxon>Tracheophyta</taxon>
        <taxon>Spermatophyta</taxon>
        <taxon>Magnoliopsida</taxon>
        <taxon>eudicotyledons</taxon>
        <taxon>Gunneridae</taxon>
        <taxon>Pentapetalae</taxon>
        <taxon>rosids</taxon>
        <taxon>fabids</taxon>
        <taxon>Fabales</taxon>
        <taxon>Fabaceae</taxon>
        <taxon>Papilionoideae</taxon>
        <taxon>50 kb inversion clade</taxon>
        <taxon>NPAAA clade</taxon>
        <taxon>indigoferoid/millettioid clade</taxon>
        <taxon>Phaseoleae</taxon>
        <taxon>Vigna</taxon>
    </lineage>
</organism>
<evidence type="ECO:0000256" key="13">
    <source>
        <dbReference type="ARBA" id="ARBA00022840"/>
    </source>
</evidence>
<dbReference type="PROSITE" id="PS00107">
    <property type="entry name" value="PROTEIN_KINASE_ATP"/>
    <property type="match status" value="1"/>
</dbReference>
<dbReference type="FunFam" id="1.10.238.10:FF:000050">
    <property type="entry name" value="Calcium-dependent protein kinase 7"/>
    <property type="match status" value="1"/>
</dbReference>
<dbReference type="EMBL" id="CP144695">
    <property type="protein sequence ID" value="WVZ04667.1"/>
    <property type="molecule type" value="Genomic_DNA"/>
</dbReference>
<dbReference type="PROSITE" id="PS00108">
    <property type="entry name" value="PROTEIN_KINASE_ST"/>
    <property type="match status" value="1"/>
</dbReference>
<evidence type="ECO:0000259" key="22">
    <source>
        <dbReference type="PROSITE" id="PS50011"/>
    </source>
</evidence>
<dbReference type="AlphaFoldDB" id="A0AAQ3RSA6"/>
<evidence type="ECO:0000256" key="7">
    <source>
        <dbReference type="ARBA" id="ARBA00022707"/>
    </source>
</evidence>